<dbReference type="Proteomes" id="UP000823891">
    <property type="component" value="Unassembled WGS sequence"/>
</dbReference>
<evidence type="ECO:0000256" key="1">
    <source>
        <dbReference type="SAM" id="Phobius"/>
    </source>
</evidence>
<dbReference type="EMBL" id="DWWS01000027">
    <property type="protein sequence ID" value="HJC23601.1"/>
    <property type="molecule type" value="Genomic_DNA"/>
</dbReference>
<feature type="transmembrane region" description="Helical" evidence="1">
    <location>
        <begin position="63"/>
        <end position="84"/>
    </location>
</feature>
<feature type="transmembrane region" description="Helical" evidence="1">
    <location>
        <begin position="352"/>
        <end position="373"/>
    </location>
</feature>
<accession>A0A9D2NG43</accession>
<feature type="transmembrane region" description="Helical" evidence="1">
    <location>
        <begin position="104"/>
        <end position="127"/>
    </location>
</feature>
<evidence type="ECO:0000313" key="2">
    <source>
        <dbReference type="EMBL" id="HJC23601.1"/>
    </source>
</evidence>
<feature type="transmembrane region" description="Helical" evidence="1">
    <location>
        <begin position="287"/>
        <end position="310"/>
    </location>
</feature>
<evidence type="ECO:0000313" key="3">
    <source>
        <dbReference type="Proteomes" id="UP000823891"/>
    </source>
</evidence>
<dbReference type="AlphaFoldDB" id="A0A9D2NG43"/>
<dbReference type="Pfam" id="PF05552">
    <property type="entry name" value="MS_channel_1st_1"/>
    <property type="match status" value="2"/>
</dbReference>
<sequence length="396" mass="42613">MNEMFTSLLGSGIWAVIKAVLILLLAFITAAIVRSLVVKLFTKTKWSAMLRQRPSASGENEKNAEFIGKLAHLFVFLLFVPGIFESLGLGEAASPILKLLDTLWGYLPNILAAVLVVWVGFFIARLVRELLIPVFDRLKVNTLQEKAGIRVTDTGRLSDTLAYIVYVLILIPVLIAALQVLNIQAVSDPAIQMLDEIFAFIPNILAALVIIIIGCMAARFSGNIVENLIASAGFDAKLSEHLDERGRAFILSKAVGTIVRIIMVIFFIVESFGVLHLDVLTGIGNAVIGYMPSVLAAALILLICYICNGLIGKALSGNGHTVLALVCRTAVSVVGVFMILNELGIAKELVNTAFILILAALATAFAISFGTGGRDFAGKVLKKLEDTCLTEDEGDK</sequence>
<feature type="transmembrane region" description="Helical" evidence="1">
    <location>
        <begin position="254"/>
        <end position="275"/>
    </location>
</feature>
<reference evidence="2" key="1">
    <citation type="journal article" date="2021" name="PeerJ">
        <title>Extensive microbial diversity within the chicken gut microbiome revealed by metagenomics and culture.</title>
        <authorList>
            <person name="Gilroy R."/>
            <person name="Ravi A."/>
            <person name="Getino M."/>
            <person name="Pursley I."/>
            <person name="Horton D.L."/>
            <person name="Alikhan N.F."/>
            <person name="Baker D."/>
            <person name="Gharbi K."/>
            <person name="Hall N."/>
            <person name="Watson M."/>
            <person name="Adriaenssens E.M."/>
            <person name="Foster-Nyarko E."/>
            <person name="Jarju S."/>
            <person name="Secka A."/>
            <person name="Antonio M."/>
            <person name="Oren A."/>
            <person name="Chaudhuri R.R."/>
            <person name="La Ragione R."/>
            <person name="Hildebrand F."/>
            <person name="Pallen M.J."/>
        </authorList>
    </citation>
    <scope>NUCLEOTIDE SEQUENCE</scope>
    <source>
        <strain evidence="2">USAMLcec2-132</strain>
    </source>
</reference>
<protein>
    <submittedName>
        <fullName evidence="2">Mechanosensitive ion channel</fullName>
    </submittedName>
</protein>
<dbReference type="NCBIfam" id="NF033912">
    <property type="entry name" value="msc"/>
    <property type="match status" value="1"/>
</dbReference>
<name>A0A9D2NG43_9FIRM</name>
<keyword evidence="1" id="KW-1133">Transmembrane helix</keyword>
<feature type="transmembrane region" description="Helical" evidence="1">
    <location>
        <begin position="322"/>
        <end position="340"/>
    </location>
</feature>
<feature type="transmembrane region" description="Helical" evidence="1">
    <location>
        <begin position="197"/>
        <end position="218"/>
    </location>
</feature>
<comment type="caution">
    <text evidence="2">The sequence shown here is derived from an EMBL/GenBank/DDBJ whole genome shotgun (WGS) entry which is preliminary data.</text>
</comment>
<keyword evidence="1" id="KW-0472">Membrane</keyword>
<feature type="transmembrane region" description="Helical" evidence="1">
    <location>
        <begin position="12"/>
        <end position="42"/>
    </location>
</feature>
<dbReference type="Gene3D" id="1.10.287.1260">
    <property type="match status" value="2"/>
</dbReference>
<proteinExistence type="predicted"/>
<dbReference type="PANTHER" id="PTHR30221">
    <property type="entry name" value="SMALL-CONDUCTANCE MECHANOSENSITIVE CHANNEL"/>
    <property type="match status" value="1"/>
</dbReference>
<reference evidence="2" key="2">
    <citation type="submission" date="2021-04" db="EMBL/GenBank/DDBJ databases">
        <authorList>
            <person name="Gilroy R."/>
        </authorList>
    </citation>
    <scope>NUCLEOTIDE SEQUENCE</scope>
    <source>
        <strain evidence="2">USAMLcec2-132</strain>
    </source>
</reference>
<dbReference type="GO" id="GO:0008381">
    <property type="term" value="F:mechanosensitive monoatomic ion channel activity"/>
    <property type="evidence" value="ECO:0007669"/>
    <property type="project" value="InterPro"/>
</dbReference>
<dbReference type="PANTHER" id="PTHR30221:SF1">
    <property type="entry name" value="SMALL-CONDUCTANCE MECHANOSENSITIVE CHANNEL"/>
    <property type="match status" value="1"/>
</dbReference>
<dbReference type="InterPro" id="IPR008910">
    <property type="entry name" value="MSC_TM_helix"/>
</dbReference>
<feature type="transmembrane region" description="Helical" evidence="1">
    <location>
        <begin position="160"/>
        <end position="185"/>
    </location>
</feature>
<gene>
    <name evidence="2" type="ORF">H9761_07860</name>
</gene>
<keyword evidence="1" id="KW-0812">Transmembrane</keyword>
<organism evidence="2 3">
    <name type="scientific">Candidatus Eisenbergiella merdavium</name>
    <dbReference type="NCBI Taxonomy" id="2838551"/>
    <lineage>
        <taxon>Bacteria</taxon>
        <taxon>Bacillati</taxon>
        <taxon>Bacillota</taxon>
        <taxon>Clostridia</taxon>
        <taxon>Lachnospirales</taxon>
        <taxon>Lachnospiraceae</taxon>
        <taxon>Eisenbergiella</taxon>
    </lineage>
</organism>
<dbReference type="InterPro" id="IPR045275">
    <property type="entry name" value="MscS_archaea/bacteria_type"/>
</dbReference>